<feature type="compositionally biased region" description="Polar residues" evidence="8">
    <location>
        <begin position="453"/>
        <end position="470"/>
    </location>
</feature>
<feature type="compositionally biased region" description="Basic residues" evidence="8">
    <location>
        <begin position="398"/>
        <end position="411"/>
    </location>
</feature>
<feature type="compositionally biased region" description="Low complexity" evidence="8">
    <location>
        <begin position="547"/>
        <end position="564"/>
    </location>
</feature>
<dbReference type="eggNOG" id="KOG1721">
    <property type="taxonomic scope" value="Eukaryota"/>
</dbReference>
<dbReference type="Pfam" id="PF00096">
    <property type="entry name" value="zf-C2H2"/>
    <property type="match status" value="1"/>
</dbReference>
<feature type="compositionally biased region" description="Polar residues" evidence="8">
    <location>
        <begin position="365"/>
        <end position="374"/>
    </location>
</feature>
<comment type="subcellular location">
    <subcellularLocation>
        <location evidence="1">Nucleus</location>
    </subcellularLocation>
</comment>
<organism evidence="10 11">
    <name type="scientific">Serendipita indica (strain DSM 11827)</name>
    <name type="common">Root endophyte fungus</name>
    <name type="synonym">Piriformospora indica</name>
    <dbReference type="NCBI Taxonomy" id="1109443"/>
    <lineage>
        <taxon>Eukaryota</taxon>
        <taxon>Fungi</taxon>
        <taxon>Dikarya</taxon>
        <taxon>Basidiomycota</taxon>
        <taxon>Agaricomycotina</taxon>
        <taxon>Agaricomycetes</taxon>
        <taxon>Sebacinales</taxon>
        <taxon>Serendipitaceae</taxon>
        <taxon>Serendipita</taxon>
    </lineage>
</organism>
<keyword evidence="11" id="KW-1185">Reference proteome</keyword>
<comment type="caution">
    <text evidence="10">The sequence shown here is derived from an EMBL/GenBank/DDBJ whole genome shotgun (WGS) entry which is preliminary data.</text>
</comment>
<dbReference type="GO" id="GO:0000981">
    <property type="term" value="F:DNA-binding transcription factor activity, RNA polymerase II-specific"/>
    <property type="evidence" value="ECO:0007669"/>
    <property type="project" value="InterPro"/>
</dbReference>
<dbReference type="STRING" id="1109443.G4TM57"/>
<evidence type="ECO:0000256" key="4">
    <source>
        <dbReference type="ARBA" id="ARBA00022771"/>
    </source>
</evidence>
<dbReference type="PROSITE" id="PS50157">
    <property type="entry name" value="ZINC_FINGER_C2H2_2"/>
    <property type="match status" value="2"/>
</dbReference>
<evidence type="ECO:0000256" key="6">
    <source>
        <dbReference type="ARBA" id="ARBA00023242"/>
    </source>
</evidence>
<dbReference type="InterPro" id="IPR013087">
    <property type="entry name" value="Znf_C2H2_type"/>
</dbReference>
<dbReference type="OrthoDB" id="10018191at2759"/>
<dbReference type="SUPFAM" id="SSF57667">
    <property type="entry name" value="beta-beta-alpha zinc fingers"/>
    <property type="match status" value="1"/>
</dbReference>
<feature type="compositionally biased region" description="Low complexity" evidence="8">
    <location>
        <begin position="924"/>
        <end position="950"/>
    </location>
</feature>
<evidence type="ECO:0000313" key="11">
    <source>
        <dbReference type="Proteomes" id="UP000007148"/>
    </source>
</evidence>
<feature type="compositionally biased region" description="Polar residues" evidence="8">
    <location>
        <begin position="959"/>
        <end position="972"/>
    </location>
</feature>
<dbReference type="HOGENOM" id="CLU_299603_0_0_1"/>
<dbReference type="PANTHER" id="PTHR40626">
    <property type="entry name" value="MIP31509P"/>
    <property type="match status" value="1"/>
</dbReference>
<feature type="domain" description="C2H2-type" evidence="9">
    <location>
        <begin position="160"/>
        <end position="187"/>
    </location>
</feature>
<dbReference type="GO" id="GO:0005634">
    <property type="term" value="C:nucleus"/>
    <property type="evidence" value="ECO:0007669"/>
    <property type="project" value="UniProtKB-SubCell"/>
</dbReference>
<evidence type="ECO:0000256" key="8">
    <source>
        <dbReference type="SAM" id="MobiDB-lite"/>
    </source>
</evidence>
<feature type="compositionally biased region" description="Low complexity" evidence="8">
    <location>
        <begin position="1063"/>
        <end position="1093"/>
    </location>
</feature>
<keyword evidence="5" id="KW-0862">Zinc</keyword>
<feature type="compositionally biased region" description="Low complexity" evidence="8">
    <location>
        <begin position="319"/>
        <end position="328"/>
    </location>
</feature>
<feature type="compositionally biased region" description="Low complexity" evidence="8">
    <location>
        <begin position="975"/>
        <end position="989"/>
    </location>
</feature>
<feature type="region of interest" description="Disordered" evidence="8">
    <location>
        <begin position="612"/>
        <end position="702"/>
    </location>
</feature>
<gene>
    <name evidence="10" type="ORF">PIIN_06334</name>
</gene>
<evidence type="ECO:0000259" key="9">
    <source>
        <dbReference type="PROSITE" id="PS50157"/>
    </source>
</evidence>
<feature type="compositionally biased region" description="Polar residues" evidence="8">
    <location>
        <begin position="297"/>
        <end position="309"/>
    </location>
</feature>
<sequence length="1130" mass="119575">MSDHQQSADGVQHPGPTLPSLQQSLQGPGSKRYRSTPAKTFQCTGFGDCRMVFSRSEHLARHIRLVLDAVDSSLVTATRFLFLLLPCAVIHLPSLLGWSFNSTSPPAPAPPAPAPAPAPVSFLSLLGSPFMALLLVSVVNGDLSARVPTLRKKHTGERPFTCHCSKQFSRLDNLRQHAQTVHADKPEQNEKMMKELTSLHSSMSAASGNAKRPSKRAARVAEMASHQQQQQQQQQQAFAPQDAPPPPRPPSGFDQNANPYGAHPVPFAGQHMPYLPQDGTAHYAHHQQPYGDPHAPYQTSYPLSDSFSYQQQQHHHQHQQPPQLHVQPGYPGAHPMYDYNHRTGSDGESPVDNHPPPTSAHDSHPSQSPATPTSGIVPPSATSLHAPHPQSAYGQYAHPHHSHPHPHHHHNNGIPYPSRSPLPTPPPQSFRQPLRGVRDGAAGGDYYQPPTLPQQHSYQHYVQQRQSISTPHLPGSSPSPHPGAGSGNHNSSSVALPDNVQVKREEYAHLPPLVKAEQYEPPNNYRFHDGGSNGIPSRASSTSLSEQQQQQQQQQQRDTGQQQQLSRLNGGSPPPLVGHQQLRGGNDSAAGVFAGSFGGEQRFPSEFYNLQHQEQQQHGQHFRGRLGHLPQHDGHGLGQTTTKERSPPDQHVPVSPIDLDEANDRPGTAPAAFTHNGQSLARPATSASSSSPAPAQSSRFASHAMATTADKYYAGISGFREPLFDHATATATATAGPTAGSTAAFDHNRGSNSPPFRFGAPSPQQGRVDLEHQQYQSASSFAPVRRSPTGGTHGTPSASSRPGNVLRPLPGWTNSAPIVSGSSSVHATSDSPFSFHPPSLGHSFSSTNSRKRPYPDGDEYAEQPRPVSSRPATRSGLDDEQPRPTSRRLSVMELCNTRSGGGGSGLPDGFDNRPRTSSGRFPAPSAGSNPTGNGPSSSFSFPASPSNANFSHHHPNGLRPSSSSGALSTTAFQLAPPVGSTSGPASSSSIFAYSLPGNASTGPSGGGSRPSSSAGRGLEQYSLNLGASSRPGTASAQWNSSRGPAGGNGDDEPGLKAGSGIVLPPLHLSSPSPTSATTATTIQSAGTLGSGHDAPGGFGRGGDGRSRDGLAGSFVAHQSRVPTSPHGLRA</sequence>
<keyword evidence="6" id="KW-0539">Nucleus</keyword>
<evidence type="ECO:0000256" key="3">
    <source>
        <dbReference type="ARBA" id="ARBA00022737"/>
    </source>
</evidence>
<dbReference type="Gene3D" id="3.30.160.60">
    <property type="entry name" value="Classic Zinc Finger"/>
    <property type="match status" value="1"/>
</dbReference>
<protein>
    <recommendedName>
        <fullName evidence="9">C2H2-type domain-containing protein</fullName>
    </recommendedName>
</protein>
<dbReference type="GO" id="GO:0000978">
    <property type="term" value="F:RNA polymerase II cis-regulatory region sequence-specific DNA binding"/>
    <property type="evidence" value="ECO:0007669"/>
    <property type="project" value="InterPro"/>
</dbReference>
<proteinExistence type="predicted"/>
<feature type="compositionally biased region" description="Pro residues" evidence="8">
    <location>
        <begin position="418"/>
        <end position="428"/>
    </location>
</feature>
<evidence type="ECO:0000313" key="10">
    <source>
        <dbReference type="EMBL" id="CCA72400.1"/>
    </source>
</evidence>
<dbReference type="InterPro" id="IPR051059">
    <property type="entry name" value="VerF-like"/>
</dbReference>
<feature type="compositionally biased region" description="Low complexity" evidence="8">
    <location>
        <begin position="734"/>
        <end position="744"/>
    </location>
</feature>
<keyword evidence="3" id="KW-0677">Repeat</keyword>
<feature type="region of interest" description="Disordered" evidence="8">
    <location>
        <begin position="511"/>
        <end position="597"/>
    </location>
</feature>
<evidence type="ECO:0000256" key="1">
    <source>
        <dbReference type="ARBA" id="ARBA00004123"/>
    </source>
</evidence>
<dbReference type="EMBL" id="CAFZ01000162">
    <property type="protein sequence ID" value="CCA72400.1"/>
    <property type="molecule type" value="Genomic_DNA"/>
</dbReference>
<dbReference type="OMA" id="NPFADYA"/>
<keyword evidence="4 7" id="KW-0863">Zinc-finger</keyword>
<dbReference type="InterPro" id="IPR036236">
    <property type="entry name" value="Znf_C2H2_sf"/>
</dbReference>
<dbReference type="InParanoid" id="G4TM57"/>
<feature type="domain" description="C2H2-type" evidence="9">
    <location>
        <begin position="41"/>
        <end position="73"/>
    </location>
</feature>
<keyword evidence="2" id="KW-0479">Metal-binding</keyword>
<feature type="compositionally biased region" description="Low complexity" evidence="8">
    <location>
        <begin position="679"/>
        <end position="702"/>
    </location>
</feature>
<feature type="compositionally biased region" description="Low complexity" evidence="8">
    <location>
        <begin position="227"/>
        <end position="241"/>
    </location>
</feature>
<reference evidence="10 11" key="1">
    <citation type="journal article" date="2011" name="PLoS Pathog.">
        <title>Endophytic Life Strategies Decoded by Genome and Transcriptome Analyses of the Mutualistic Root Symbiont Piriformospora indica.</title>
        <authorList>
            <person name="Zuccaro A."/>
            <person name="Lahrmann U."/>
            <person name="Guldener U."/>
            <person name="Langen G."/>
            <person name="Pfiffi S."/>
            <person name="Biedenkopf D."/>
            <person name="Wong P."/>
            <person name="Samans B."/>
            <person name="Grimm C."/>
            <person name="Basiewicz M."/>
            <person name="Murat C."/>
            <person name="Martin F."/>
            <person name="Kogel K.H."/>
        </authorList>
    </citation>
    <scope>NUCLEOTIDE SEQUENCE [LARGE SCALE GENOMIC DNA]</scope>
    <source>
        <strain evidence="10 11">DSM 11827</strain>
    </source>
</reference>
<evidence type="ECO:0000256" key="5">
    <source>
        <dbReference type="ARBA" id="ARBA00022833"/>
    </source>
</evidence>
<dbReference type="PANTHER" id="PTHR40626:SF11">
    <property type="entry name" value="ZINC FINGER PROTEIN YPR022C"/>
    <property type="match status" value="1"/>
</dbReference>
<evidence type="ECO:0000256" key="2">
    <source>
        <dbReference type="ARBA" id="ARBA00022723"/>
    </source>
</evidence>
<dbReference type="AlphaFoldDB" id="G4TM57"/>
<dbReference type="Proteomes" id="UP000007148">
    <property type="component" value="Unassembled WGS sequence"/>
</dbReference>
<feature type="region of interest" description="Disordered" evidence="8">
    <location>
        <begin position="1"/>
        <end position="36"/>
    </location>
</feature>
<feature type="compositionally biased region" description="Polar residues" evidence="8">
    <location>
        <begin position="1021"/>
        <end position="1042"/>
    </location>
</feature>
<feature type="region of interest" description="Disordered" evidence="8">
    <location>
        <begin position="734"/>
        <end position="1130"/>
    </location>
</feature>
<dbReference type="GO" id="GO:0000785">
    <property type="term" value="C:chromatin"/>
    <property type="evidence" value="ECO:0007669"/>
    <property type="project" value="TreeGrafter"/>
</dbReference>
<feature type="compositionally biased region" description="Polar residues" evidence="8">
    <location>
        <begin position="534"/>
        <end position="546"/>
    </location>
</feature>
<feature type="compositionally biased region" description="Polar residues" evidence="8">
    <location>
        <begin position="812"/>
        <end position="832"/>
    </location>
</feature>
<dbReference type="GO" id="GO:0008270">
    <property type="term" value="F:zinc ion binding"/>
    <property type="evidence" value="ECO:0007669"/>
    <property type="project" value="UniProtKB-KW"/>
</dbReference>
<name>G4TM57_SERID</name>
<accession>G4TM57</accession>
<feature type="region of interest" description="Disordered" evidence="8">
    <location>
        <begin position="200"/>
        <end position="494"/>
    </location>
</feature>
<evidence type="ECO:0000256" key="7">
    <source>
        <dbReference type="PROSITE-ProRule" id="PRU00042"/>
    </source>
</evidence>